<feature type="domain" description="DSBA-like thioredoxin" evidence="2">
    <location>
        <begin position="158"/>
        <end position="240"/>
    </location>
</feature>
<feature type="region of interest" description="Disordered" evidence="1">
    <location>
        <begin position="121"/>
        <end position="149"/>
    </location>
</feature>
<feature type="compositionally biased region" description="Acidic residues" evidence="1">
    <location>
        <begin position="126"/>
        <end position="141"/>
    </location>
</feature>
<dbReference type="InParanoid" id="A0A2P5IB86"/>
<dbReference type="OrthoDB" id="1930760at2759"/>
<evidence type="ECO:0000259" key="2">
    <source>
        <dbReference type="Pfam" id="PF01323"/>
    </source>
</evidence>
<accession>A0A2P5IB86</accession>
<proteinExistence type="predicted"/>
<name>A0A2P5IB86_DIAHE</name>
<dbReference type="Proteomes" id="UP000094444">
    <property type="component" value="Unassembled WGS sequence"/>
</dbReference>
<gene>
    <name evidence="3" type="ORF">DHEL01_v201837</name>
</gene>
<dbReference type="AlphaFoldDB" id="A0A2P5IB86"/>
<evidence type="ECO:0000313" key="3">
    <source>
        <dbReference type="EMBL" id="POS79775.1"/>
    </source>
</evidence>
<feature type="domain" description="DSBA-like thioredoxin" evidence="2">
    <location>
        <begin position="8"/>
        <end position="127"/>
    </location>
</feature>
<dbReference type="GO" id="GO:0016491">
    <property type="term" value="F:oxidoreductase activity"/>
    <property type="evidence" value="ECO:0007669"/>
    <property type="project" value="InterPro"/>
</dbReference>
<keyword evidence="4" id="KW-1185">Reference proteome</keyword>
<comment type="caution">
    <text evidence="3">The sequence shown here is derived from an EMBL/GenBank/DDBJ whole genome shotgun (WGS) entry which is preliminary data.</text>
</comment>
<evidence type="ECO:0000313" key="4">
    <source>
        <dbReference type="Proteomes" id="UP000094444"/>
    </source>
</evidence>
<dbReference type="STRING" id="158607.A0A2P5IB86"/>
<reference evidence="3" key="1">
    <citation type="submission" date="2017-09" db="EMBL/GenBank/DDBJ databases">
        <title>Polyketide synthases of a Diaporthe helianthi virulent isolate.</title>
        <authorList>
            <person name="Baroncelli R."/>
        </authorList>
    </citation>
    <scope>NUCLEOTIDE SEQUENCE [LARGE SCALE GENOMIC DNA]</scope>
    <source>
        <strain evidence="3">7/96</strain>
    </source>
</reference>
<dbReference type="Pfam" id="PF01323">
    <property type="entry name" value="DSBA"/>
    <property type="match status" value="2"/>
</dbReference>
<evidence type="ECO:0000256" key="1">
    <source>
        <dbReference type="SAM" id="MobiDB-lite"/>
    </source>
</evidence>
<sequence>MAPDLTITIQTFSDTVCPWSYIGKKNLDKAIDVYKQAHPEVDFKVTWNPFYLHPEAKVSELIRSQAYNKKDYYATMFGPARAAAWFDRVNDRAKSLGLSIEWDGVCGNTRDSHVLLLLAQKRQKQEEEEEEEEGGQGEENDGGSGSVVGHKNILRDTQDALFDGVFACGRDVSDRAFLVEVALEVGLCESEDEVLAALDDPEARAEADALDRVAKKVAGITAAPSYVVQGRYSVGGQQNSEVFLGLFDRIRLRG</sequence>
<dbReference type="PANTHER" id="PTHR13887:SF41">
    <property type="entry name" value="THIOREDOXIN SUPERFAMILY PROTEIN"/>
    <property type="match status" value="1"/>
</dbReference>
<dbReference type="InterPro" id="IPR001853">
    <property type="entry name" value="DSBA-like_thioredoxin_dom"/>
</dbReference>
<dbReference type="CDD" id="cd03024">
    <property type="entry name" value="DsbA_FrnE"/>
    <property type="match status" value="1"/>
</dbReference>
<dbReference type="Gene3D" id="3.40.30.10">
    <property type="entry name" value="Glutaredoxin"/>
    <property type="match status" value="1"/>
</dbReference>
<protein>
    <submittedName>
        <fullName evidence="3">Thioredoxin</fullName>
    </submittedName>
</protein>
<dbReference type="InterPro" id="IPR036249">
    <property type="entry name" value="Thioredoxin-like_sf"/>
</dbReference>
<dbReference type="EMBL" id="MAVT02000090">
    <property type="protein sequence ID" value="POS79775.1"/>
    <property type="molecule type" value="Genomic_DNA"/>
</dbReference>
<dbReference type="SUPFAM" id="SSF52833">
    <property type="entry name" value="Thioredoxin-like"/>
    <property type="match status" value="1"/>
</dbReference>
<organism evidence="3 4">
    <name type="scientific">Diaporthe helianthi</name>
    <dbReference type="NCBI Taxonomy" id="158607"/>
    <lineage>
        <taxon>Eukaryota</taxon>
        <taxon>Fungi</taxon>
        <taxon>Dikarya</taxon>
        <taxon>Ascomycota</taxon>
        <taxon>Pezizomycotina</taxon>
        <taxon>Sordariomycetes</taxon>
        <taxon>Sordariomycetidae</taxon>
        <taxon>Diaporthales</taxon>
        <taxon>Diaporthaceae</taxon>
        <taxon>Diaporthe</taxon>
    </lineage>
</organism>
<dbReference type="PANTHER" id="PTHR13887">
    <property type="entry name" value="GLUTATHIONE S-TRANSFERASE KAPPA"/>
    <property type="match status" value="1"/>
</dbReference>